<dbReference type="InterPro" id="IPR002563">
    <property type="entry name" value="Flavin_Rdtase-like_dom"/>
</dbReference>
<dbReference type="GO" id="GO:0016491">
    <property type="term" value="F:oxidoreductase activity"/>
    <property type="evidence" value="ECO:0007669"/>
    <property type="project" value="UniProtKB-KW"/>
</dbReference>
<protein>
    <submittedName>
        <fullName evidence="3">Flavin reductase family protein</fullName>
        <ecNumber evidence="3">1.5.1.-</ecNumber>
    </submittedName>
</protein>
<dbReference type="InterPro" id="IPR012349">
    <property type="entry name" value="Split_barrel_FMN-bd"/>
</dbReference>
<evidence type="ECO:0000313" key="4">
    <source>
        <dbReference type="Proteomes" id="UP001600424"/>
    </source>
</evidence>
<dbReference type="InterPro" id="IPR050268">
    <property type="entry name" value="NADH-dep_flavin_reductase"/>
</dbReference>
<dbReference type="PANTHER" id="PTHR30466">
    <property type="entry name" value="FLAVIN REDUCTASE"/>
    <property type="match status" value="1"/>
</dbReference>
<dbReference type="Gene3D" id="2.30.110.10">
    <property type="entry name" value="Electron Transport, Fmn-binding Protein, Chain A"/>
    <property type="match status" value="1"/>
</dbReference>
<proteinExistence type="predicted"/>
<evidence type="ECO:0000313" key="3">
    <source>
        <dbReference type="EMBL" id="MFE5978135.1"/>
    </source>
</evidence>
<gene>
    <name evidence="3" type="ORF">ACFQ63_00330</name>
</gene>
<accession>A0ABW6IMK3</accession>
<evidence type="ECO:0000259" key="2">
    <source>
        <dbReference type="SMART" id="SM00903"/>
    </source>
</evidence>
<dbReference type="EC" id="1.5.1.-" evidence="3"/>
<dbReference type="EMBL" id="JBHTRV010000001">
    <property type="protein sequence ID" value="MFE5978135.1"/>
    <property type="molecule type" value="Genomic_DNA"/>
</dbReference>
<keyword evidence="4" id="KW-1185">Reference proteome</keyword>
<name>A0ABW6IMK3_STRWE</name>
<dbReference type="Proteomes" id="UP001600424">
    <property type="component" value="Unassembled WGS sequence"/>
</dbReference>
<sequence>MAALDAFTTLLDPPMYVVTATADDGERAGCLIGFASQSSIHPARFTVWLSRANRTYRVACRASYLTVHLLTTEHRETARLFGEETGDEIDKFARVDWEPGYAGSPVLADSAGWFTGTVEARFDGGDHVGFLLSPVAEGRHDEAAGATGPGDTGPRLFVLSDADRFSPGHPA</sequence>
<organism evidence="3 4">
    <name type="scientific">Streptomyces wedmorensis</name>
    <dbReference type="NCBI Taxonomy" id="43759"/>
    <lineage>
        <taxon>Bacteria</taxon>
        <taxon>Bacillati</taxon>
        <taxon>Actinomycetota</taxon>
        <taxon>Actinomycetes</taxon>
        <taxon>Kitasatosporales</taxon>
        <taxon>Streptomycetaceae</taxon>
        <taxon>Streptomyces</taxon>
    </lineage>
</organism>
<keyword evidence="1 3" id="KW-0560">Oxidoreductase</keyword>
<dbReference type="SUPFAM" id="SSF50475">
    <property type="entry name" value="FMN-binding split barrel"/>
    <property type="match status" value="1"/>
</dbReference>
<comment type="caution">
    <text evidence="3">The sequence shown here is derived from an EMBL/GenBank/DDBJ whole genome shotgun (WGS) entry which is preliminary data.</text>
</comment>
<dbReference type="SMART" id="SM00903">
    <property type="entry name" value="Flavin_Reduct"/>
    <property type="match status" value="1"/>
</dbReference>
<reference evidence="3 4" key="1">
    <citation type="submission" date="2024-09" db="EMBL/GenBank/DDBJ databases">
        <title>The Natural Products Discovery Center: Release of the First 8490 Sequenced Strains for Exploring Actinobacteria Biosynthetic Diversity.</title>
        <authorList>
            <person name="Kalkreuter E."/>
            <person name="Kautsar S.A."/>
            <person name="Yang D."/>
            <person name="Bader C.D."/>
            <person name="Teijaro C.N."/>
            <person name="Fluegel L."/>
            <person name="Davis C.M."/>
            <person name="Simpson J.R."/>
            <person name="Lauterbach L."/>
            <person name="Steele A.D."/>
            <person name="Gui C."/>
            <person name="Meng S."/>
            <person name="Li G."/>
            <person name="Viehrig K."/>
            <person name="Ye F."/>
            <person name="Su P."/>
            <person name="Kiefer A.F."/>
            <person name="Nichols A."/>
            <person name="Cepeda A.J."/>
            <person name="Yan W."/>
            <person name="Fan B."/>
            <person name="Jiang Y."/>
            <person name="Adhikari A."/>
            <person name="Zheng C.-J."/>
            <person name="Schuster L."/>
            <person name="Cowan T.M."/>
            <person name="Smanski M.J."/>
            <person name="Chevrette M.G."/>
            <person name="De Carvalho L.P.S."/>
            <person name="Shen B."/>
        </authorList>
    </citation>
    <scope>NUCLEOTIDE SEQUENCE [LARGE SCALE GENOMIC DNA]</scope>
    <source>
        <strain evidence="3 4">NPDC056472</strain>
    </source>
</reference>
<feature type="domain" description="Flavin reductase like" evidence="2">
    <location>
        <begin position="11"/>
        <end position="149"/>
    </location>
</feature>
<dbReference type="Pfam" id="PF01613">
    <property type="entry name" value="Flavin_Reduct"/>
    <property type="match status" value="1"/>
</dbReference>
<dbReference type="PANTHER" id="PTHR30466:SF15">
    <property type="entry name" value="POSSIBLE OXIDOREDUCTASE"/>
    <property type="match status" value="1"/>
</dbReference>
<dbReference type="RefSeq" id="WP_386252638.1">
    <property type="nucleotide sequence ID" value="NZ_JBHTRV010000001.1"/>
</dbReference>
<evidence type="ECO:0000256" key="1">
    <source>
        <dbReference type="ARBA" id="ARBA00023002"/>
    </source>
</evidence>